<dbReference type="GO" id="GO:0003723">
    <property type="term" value="F:RNA binding"/>
    <property type="evidence" value="ECO:0007669"/>
    <property type="project" value="TreeGrafter"/>
</dbReference>
<proteinExistence type="predicted"/>
<feature type="domain" description="WW" evidence="2">
    <location>
        <begin position="218"/>
        <end position="245"/>
    </location>
</feature>
<dbReference type="SUPFAM" id="SSF51045">
    <property type="entry name" value="WW domain"/>
    <property type="match status" value="2"/>
</dbReference>
<dbReference type="EnsemblMetazoa" id="XM_014384059.1">
    <property type="protein sequence ID" value="XP_014239545.1"/>
    <property type="gene ID" value="LOC106660977"/>
</dbReference>
<dbReference type="OrthoDB" id="187617at2759"/>
<dbReference type="GO" id="GO:0005685">
    <property type="term" value="C:U1 snRNP"/>
    <property type="evidence" value="ECO:0007669"/>
    <property type="project" value="TreeGrafter"/>
</dbReference>
<sequence length="372" mass="43126">MCSPPYRSESLDNFFKQLLEPLTPEEVHDLKSSKVALLDDSQPSGLVSEVEDLLSRKKFTKYSSLNGVNTNTTLSNQLSVPRESRHDQASDLPDEDTWQKIFKSFSWNQFSHFVKEAAKKKKRYTLNISNEEERQIPILVNNMLRKERNGSKYYQTLQTHIEERDIYFRCFRENTNTWQEIESPDGQIYFYNPITNERVWEKPEELKTPSEKLFFGSWKQYNFKDGTKFFYNSETKESTWKIPGSYGPFNNKFLHNEKENVNTDVFPWGQKIPENKTIIPTKGVPRDVLVKTALVCVREALDALNVPTIPKPEVSHLTQSTLINHALTHIVEAQSALSASISSVAFGKDIFFPWAESNHSQYLEEKDTFSIS</sequence>
<evidence type="ECO:0000313" key="3">
    <source>
        <dbReference type="EnsemblMetazoa" id="XP_014239545.1"/>
    </source>
</evidence>
<dbReference type="AlphaFoldDB" id="A0A8I6R922"/>
<evidence type="ECO:0000259" key="2">
    <source>
        <dbReference type="PROSITE" id="PS50020"/>
    </source>
</evidence>
<dbReference type="Pfam" id="PF00397">
    <property type="entry name" value="WW"/>
    <property type="match status" value="1"/>
</dbReference>
<dbReference type="GO" id="GO:0045292">
    <property type="term" value="P:mRNA cis splicing, via spliceosome"/>
    <property type="evidence" value="ECO:0007669"/>
    <property type="project" value="InterPro"/>
</dbReference>
<evidence type="ECO:0000313" key="4">
    <source>
        <dbReference type="Proteomes" id="UP000494040"/>
    </source>
</evidence>
<keyword evidence="4" id="KW-1185">Reference proteome</keyword>
<dbReference type="KEGG" id="clec:106660977"/>
<dbReference type="PROSITE" id="PS50020">
    <property type="entry name" value="WW_DOMAIN_2"/>
    <property type="match status" value="2"/>
</dbReference>
<accession>A0A8I6R922</accession>
<feature type="domain" description="WW" evidence="2">
    <location>
        <begin position="172"/>
        <end position="205"/>
    </location>
</feature>
<dbReference type="PANTHER" id="PTHR11864">
    <property type="entry name" value="PRE-MRNA-PROCESSING PROTEIN PRP40"/>
    <property type="match status" value="1"/>
</dbReference>
<dbReference type="InterPro" id="IPR036020">
    <property type="entry name" value="WW_dom_sf"/>
</dbReference>
<dbReference type="PROSITE" id="PS01159">
    <property type="entry name" value="WW_DOMAIN_1"/>
    <property type="match status" value="1"/>
</dbReference>
<dbReference type="InterPro" id="IPR001202">
    <property type="entry name" value="WW_dom"/>
</dbReference>
<dbReference type="GO" id="GO:0071004">
    <property type="term" value="C:U2-type prespliceosome"/>
    <property type="evidence" value="ECO:0007669"/>
    <property type="project" value="TreeGrafter"/>
</dbReference>
<dbReference type="GeneID" id="106660977"/>
<reference evidence="3" key="1">
    <citation type="submission" date="2022-01" db="UniProtKB">
        <authorList>
            <consortium name="EnsemblMetazoa"/>
        </authorList>
    </citation>
    <scope>IDENTIFICATION</scope>
</reference>
<dbReference type="Gene3D" id="2.20.70.10">
    <property type="match status" value="2"/>
</dbReference>
<dbReference type="RefSeq" id="XP_014239545.1">
    <property type="nucleotide sequence ID" value="XM_014384059.1"/>
</dbReference>
<evidence type="ECO:0000256" key="1">
    <source>
        <dbReference type="SAM" id="MobiDB-lite"/>
    </source>
</evidence>
<feature type="region of interest" description="Disordered" evidence="1">
    <location>
        <begin position="70"/>
        <end position="91"/>
    </location>
</feature>
<dbReference type="Proteomes" id="UP000494040">
    <property type="component" value="Unassembled WGS sequence"/>
</dbReference>
<organism evidence="3 4">
    <name type="scientific">Cimex lectularius</name>
    <name type="common">Bed bug</name>
    <name type="synonym">Acanthia lectularia</name>
    <dbReference type="NCBI Taxonomy" id="79782"/>
    <lineage>
        <taxon>Eukaryota</taxon>
        <taxon>Metazoa</taxon>
        <taxon>Ecdysozoa</taxon>
        <taxon>Arthropoda</taxon>
        <taxon>Hexapoda</taxon>
        <taxon>Insecta</taxon>
        <taxon>Pterygota</taxon>
        <taxon>Neoptera</taxon>
        <taxon>Paraneoptera</taxon>
        <taxon>Hemiptera</taxon>
        <taxon>Heteroptera</taxon>
        <taxon>Panheteroptera</taxon>
        <taxon>Cimicomorpha</taxon>
        <taxon>Cimicidae</taxon>
        <taxon>Cimex</taxon>
    </lineage>
</organism>
<name>A0A8I6R922_CIMLE</name>
<feature type="compositionally biased region" description="Polar residues" evidence="1">
    <location>
        <begin position="70"/>
        <end position="79"/>
    </location>
</feature>
<protein>
    <recommendedName>
        <fullName evidence="2">WW domain-containing protein</fullName>
    </recommendedName>
</protein>
<dbReference type="SMART" id="SM00456">
    <property type="entry name" value="WW"/>
    <property type="match status" value="2"/>
</dbReference>
<dbReference type="CDD" id="cd00201">
    <property type="entry name" value="WW"/>
    <property type="match status" value="2"/>
</dbReference>
<dbReference type="InterPro" id="IPR039726">
    <property type="entry name" value="Prp40-like"/>
</dbReference>
<dbReference type="PANTHER" id="PTHR11864:SF0">
    <property type="entry name" value="PRP40 PRE-MRNA PROCESSING FACTOR 40 HOMOLOG A (YEAST)"/>
    <property type="match status" value="1"/>
</dbReference>